<name>A0A4Y7TMR3_COPMI</name>
<evidence type="ECO:0000313" key="3">
    <source>
        <dbReference type="EMBL" id="TEB35485.1"/>
    </source>
</evidence>
<feature type="region of interest" description="Disordered" evidence="2">
    <location>
        <begin position="257"/>
        <end position="282"/>
    </location>
</feature>
<dbReference type="PRINTS" id="PR00891">
    <property type="entry name" value="RABGDIREP"/>
</dbReference>
<keyword evidence="4" id="KW-1185">Reference proteome</keyword>
<dbReference type="GO" id="GO:0005634">
    <property type="term" value="C:nucleus"/>
    <property type="evidence" value="ECO:0007669"/>
    <property type="project" value="TreeGrafter"/>
</dbReference>
<dbReference type="GO" id="GO:0005092">
    <property type="term" value="F:GDP-dissociation inhibitor activity"/>
    <property type="evidence" value="ECO:0007669"/>
    <property type="project" value="InterPro"/>
</dbReference>
<dbReference type="SUPFAM" id="SSF51905">
    <property type="entry name" value="FAD/NAD(P)-binding domain"/>
    <property type="match status" value="1"/>
</dbReference>
<accession>A0A4Y7TMR3</accession>
<dbReference type="Gene3D" id="3.50.50.60">
    <property type="entry name" value="FAD/NAD(P)-binding domain"/>
    <property type="match status" value="1"/>
</dbReference>
<protein>
    <recommendedName>
        <fullName evidence="5">Rab proteins geranylgeranyltransferase</fullName>
    </recommendedName>
</protein>
<dbReference type="GO" id="GO:0016192">
    <property type="term" value="P:vesicle-mediated transport"/>
    <property type="evidence" value="ECO:0007669"/>
    <property type="project" value="TreeGrafter"/>
</dbReference>
<gene>
    <name evidence="3" type="ORF">FA13DRAFT_1728294</name>
</gene>
<evidence type="ECO:0000313" key="4">
    <source>
        <dbReference type="Proteomes" id="UP000298030"/>
    </source>
</evidence>
<comment type="caution">
    <text evidence="3">The sequence shown here is derived from an EMBL/GenBank/DDBJ whole genome shotgun (WGS) entry which is preliminary data.</text>
</comment>
<evidence type="ECO:0000256" key="1">
    <source>
        <dbReference type="ARBA" id="ARBA00005593"/>
    </source>
</evidence>
<dbReference type="Proteomes" id="UP000298030">
    <property type="component" value="Unassembled WGS sequence"/>
</dbReference>
<organism evidence="3 4">
    <name type="scientific">Coprinellus micaceus</name>
    <name type="common">Glistening ink-cap mushroom</name>
    <name type="synonym">Coprinus micaceus</name>
    <dbReference type="NCBI Taxonomy" id="71717"/>
    <lineage>
        <taxon>Eukaryota</taxon>
        <taxon>Fungi</taxon>
        <taxon>Dikarya</taxon>
        <taxon>Basidiomycota</taxon>
        <taxon>Agaricomycotina</taxon>
        <taxon>Agaricomycetes</taxon>
        <taxon>Agaricomycetidae</taxon>
        <taxon>Agaricales</taxon>
        <taxon>Agaricineae</taxon>
        <taxon>Psathyrellaceae</taxon>
        <taxon>Coprinellus</taxon>
    </lineage>
</organism>
<dbReference type="AlphaFoldDB" id="A0A4Y7TMR3"/>
<dbReference type="Gene3D" id="1.10.405.10">
    <property type="entry name" value="Guanine Nucleotide Dissociation Inhibitor, domain 1"/>
    <property type="match status" value="1"/>
</dbReference>
<reference evidence="3 4" key="1">
    <citation type="journal article" date="2019" name="Nat. Ecol. Evol.">
        <title>Megaphylogeny resolves global patterns of mushroom evolution.</title>
        <authorList>
            <person name="Varga T."/>
            <person name="Krizsan K."/>
            <person name="Foldi C."/>
            <person name="Dima B."/>
            <person name="Sanchez-Garcia M."/>
            <person name="Sanchez-Ramirez S."/>
            <person name="Szollosi G.J."/>
            <person name="Szarkandi J.G."/>
            <person name="Papp V."/>
            <person name="Albert L."/>
            <person name="Andreopoulos W."/>
            <person name="Angelini C."/>
            <person name="Antonin V."/>
            <person name="Barry K.W."/>
            <person name="Bougher N.L."/>
            <person name="Buchanan P."/>
            <person name="Buyck B."/>
            <person name="Bense V."/>
            <person name="Catcheside P."/>
            <person name="Chovatia M."/>
            <person name="Cooper J."/>
            <person name="Damon W."/>
            <person name="Desjardin D."/>
            <person name="Finy P."/>
            <person name="Geml J."/>
            <person name="Haridas S."/>
            <person name="Hughes K."/>
            <person name="Justo A."/>
            <person name="Karasinski D."/>
            <person name="Kautmanova I."/>
            <person name="Kiss B."/>
            <person name="Kocsube S."/>
            <person name="Kotiranta H."/>
            <person name="LaButti K.M."/>
            <person name="Lechner B.E."/>
            <person name="Liimatainen K."/>
            <person name="Lipzen A."/>
            <person name="Lukacs Z."/>
            <person name="Mihaltcheva S."/>
            <person name="Morgado L.N."/>
            <person name="Niskanen T."/>
            <person name="Noordeloos M.E."/>
            <person name="Ohm R.A."/>
            <person name="Ortiz-Santana B."/>
            <person name="Ovrebo C."/>
            <person name="Racz N."/>
            <person name="Riley R."/>
            <person name="Savchenko A."/>
            <person name="Shiryaev A."/>
            <person name="Soop K."/>
            <person name="Spirin V."/>
            <person name="Szebenyi C."/>
            <person name="Tomsovsky M."/>
            <person name="Tulloss R.E."/>
            <person name="Uehling J."/>
            <person name="Grigoriev I.V."/>
            <person name="Vagvolgyi C."/>
            <person name="Papp T."/>
            <person name="Martin F.M."/>
            <person name="Miettinen O."/>
            <person name="Hibbett D.S."/>
            <person name="Nagy L.G."/>
        </authorList>
    </citation>
    <scope>NUCLEOTIDE SEQUENCE [LARGE SCALE GENOMIC DNA]</scope>
    <source>
        <strain evidence="3 4">FP101781</strain>
    </source>
</reference>
<dbReference type="GO" id="GO:0005829">
    <property type="term" value="C:cytosol"/>
    <property type="evidence" value="ECO:0007669"/>
    <property type="project" value="TreeGrafter"/>
</dbReference>
<dbReference type="PANTHER" id="PTHR11787">
    <property type="entry name" value="RAB GDP-DISSOCIATION INHIBITOR"/>
    <property type="match status" value="1"/>
</dbReference>
<feature type="compositionally biased region" description="Acidic residues" evidence="2">
    <location>
        <begin position="438"/>
        <end position="447"/>
    </location>
</feature>
<feature type="region of interest" description="Disordered" evidence="2">
    <location>
        <begin position="424"/>
        <end position="447"/>
    </location>
</feature>
<comment type="similarity">
    <text evidence="1">Belongs to the Rab GDI family.</text>
</comment>
<dbReference type="GO" id="GO:0007264">
    <property type="term" value="P:small GTPase-mediated signal transduction"/>
    <property type="evidence" value="ECO:0007669"/>
    <property type="project" value="InterPro"/>
</dbReference>
<dbReference type="InterPro" id="IPR018203">
    <property type="entry name" value="GDP_dissociation_inhibitor"/>
</dbReference>
<dbReference type="EMBL" id="QPFP01000007">
    <property type="protein sequence ID" value="TEB35485.1"/>
    <property type="molecule type" value="Genomic_DNA"/>
</dbReference>
<evidence type="ECO:0008006" key="5">
    <source>
        <dbReference type="Google" id="ProtNLM"/>
    </source>
</evidence>
<dbReference type="STRING" id="71717.A0A4Y7TMR3"/>
<dbReference type="Pfam" id="PF00996">
    <property type="entry name" value="GDI"/>
    <property type="match status" value="1"/>
</dbReference>
<dbReference type="GO" id="GO:0005968">
    <property type="term" value="C:Rab-protein geranylgeranyltransferase complex"/>
    <property type="evidence" value="ECO:0007669"/>
    <property type="project" value="TreeGrafter"/>
</dbReference>
<dbReference type="OrthoDB" id="9446342at2759"/>
<evidence type="ECO:0000256" key="2">
    <source>
        <dbReference type="SAM" id="MobiDB-lite"/>
    </source>
</evidence>
<sequence>MFESYSGSSEAIPYSRQYSICLRPSVIPALGPLITGLIASGVARYSGFKLLDSVNVYTKDGTVKSVPGSKEAVFNAKDISLIEKRRLMRFLTFAASEFEDKPEIQGKEGHPVKDFLKSTYQLSDDTITVIVYSLAHCVSAKDPTLPALLRLRGYVRGVGRYGPSPFLVGHYGGLGDISQGFCVYVLGRPIVSTVFRSEVSTDAGGDSYIEVKLDDFPETHLWHRIPVPSPPSVTQAPTIAKVARCVTILDTPLQFQPRPASSVFDEGGEQESDAPSSTGGPLDTAVLIIPPSTYTAATVFINGENSLSTPKGRWIVYIVLPLTSTQPDQTAESVLKPYLDAVLSFAQTVEGAPTTPLSTSFFFEKQLPAEVPGSQAAQDTPRYIIAPPLTYSAFPDIPDAATYSAEATFQQAIRSLRALKGDPVRDDEDIDFWPPMAVEEENSDDDS</sequence>
<dbReference type="InterPro" id="IPR036188">
    <property type="entry name" value="FAD/NAD-bd_sf"/>
</dbReference>
<proteinExistence type="inferred from homology"/>
<dbReference type="PANTHER" id="PTHR11787:SF4">
    <property type="entry name" value="CHM, RAB ESCORT PROTEIN 1"/>
    <property type="match status" value="1"/>
</dbReference>
<dbReference type="Gene3D" id="3.30.519.10">
    <property type="entry name" value="Guanine Nucleotide Dissociation Inhibitor, domain 2"/>
    <property type="match status" value="1"/>
</dbReference>